<name>A0A8S1W6Z9_PAROT</name>
<keyword evidence="1" id="KW-1133">Transmembrane helix</keyword>
<evidence type="ECO:0000313" key="2">
    <source>
        <dbReference type="EMBL" id="CAD8185060.1"/>
    </source>
</evidence>
<dbReference type="EMBL" id="CAJJDP010000083">
    <property type="protein sequence ID" value="CAD8185060.1"/>
    <property type="molecule type" value="Genomic_DNA"/>
</dbReference>
<evidence type="ECO:0000313" key="3">
    <source>
        <dbReference type="Proteomes" id="UP000683925"/>
    </source>
</evidence>
<comment type="caution">
    <text evidence="2">The sequence shown here is derived from an EMBL/GenBank/DDBJ whole genome shotgun (WGS) entry which is preliminary data.</text>
</comment>
<proteinExistence type="predicted"/>
<protein>
    <submittedName>
        <fullName evidence="2">Uncharacterized protein</fullName>
    </submittedName>
</protein>
<keyword evidence="1" id="KW-0812">Transmembrane</keyword>
<evidence type="ECO:0000256" key="1">
    <source>
        <dbReference type="SAM" id="Phobius"/>
    </source>
</evidence>
<feature type="transmembrane region" description="Helical" evidence="1">
    <location>
        <begin position="42"/>
        <end position="69"/>
    </location>
</feature>
<keyword evidence="3" id="KW-1185">Reference proteome</keyword>
<accession>A0A8S1W6Z9</accession>
<gene>
    <name evidence="2" type="ORF">POCTA_138.1.T0840210</name>
</gene>
<reference evidence="2" key="1">
    <citation type="submission" date="2021-01" db="EMBL/GenBank/DDBJ databases">
        <authorList>
            <consortium name="Genoscope - CEA"/>
            <person name="William W."/>
        </authorList>
    </citation>
    <scope>NUCLEOTIDE SEQUENCE</scope>
</reference>
<dbReference type="Proteomes" id="UP000683925">
    <property type="component" value="Unassembled WGS sequence"/>
</dbReference>
<sequence length="118" mass="14584">MYANIKCSDWNVLQLIDLCSDFISPILISNYMVYNCMNQSRFYYWIVLWIHLYSIMAFTALHLQVGTFFEQLQQQYKKRGNYMISHIQYDLEWQGYQFINYHLLLLRRHKIMLRNVYF</sequence>
<organism evidence="2 3">
    <name type="scientific">Paramecium octaurelia</name>
    <dbReference type="NCBI Taxonomy" id="43137"/>
    <lineage>
        <taxon>Eukaryota</taxon>
        <taxon>Sar</taxon>
        <taxon>Alveolata</taxon>
        <taxon>Ciliophora</taxon>
        <taxon>Intramacronucleata</taxon>
        <taxon>Oligohymenophorea</taxon>
        <taxon>Peniculida</taxon>
        <taxon>Parameciidae</taxon>
        <taxon>Paramecium</taxon>
    </lineage>
</organism>
<keyword evidence="1" id="KW-0472">Membrane</keyword>
<dbReference type="AlphaFoldDB" id="A0A8S1W6Z9"/>